<dbReference type="Proteomes" id="UP000478090">
    <property type="component" value="Unassembled WGS sequence"/>
</dbReference>
<dbReference type="Pfam" id="PF19649">
    <property type="entry name" value="DUF6152"/>
    <property type="match status" value="1"/>
</dbReference>
<proteinExistence type="predicted"/>
<feature type="region of interest" description="Disordered" evidence="1">
    <location>
        <begin position="121"/>
        <end position="148"/>
    </location>
</feature>
<evidence type="ECO:0000313" key="3">
    <source>
        <dbReference type="EMBL" id="MYM37963.1"/>
    </source>
</evidence>
<dbReference type="RefSeq" id="WP_161037384.1">
    <property type="nucleotide sequence ID" value="NZ_WWCM01000001.1"/>
</dbReference>
<accession>A0ABW9VEC2</accession>
<evidence type="ECO:0000256" key="1">
    <source>
        <dbReference type="SAM" id="MobiDB-lite"/>
    </source>
</evidence>
<sequence length="148" mass="15649">MKKNILRAAVLFSALSIGPIASAHHSFAALFDASKPIRLKGTLTKVDWTNPHSYFYLDVVDSKGVTYNWAVEGAGPGALSRRGFKKGDVKIGDTLVVDGYLVKKPGVRLIDGRIVTLPDGRVINGGTEGDGGPGDTKPVEVQKDASTG</sequence>
<evidence type="ECO:0008006" key="5">
    <source>
        <dbReference type="Google" id="ProtNLM"/>
    </source>
</evidence>
<dbReference type="InterPro" id="IPR046150">
    <property type="entry name" value="DUF6152"/>
</dbReference>
<protein>
    <recommendedName>
        <fullName evidence="5">OB-fold nucleic acid binding domain-containing protein</fullName>
    </recommendedName>
</protein>
<dbReference type="EMBL" id="WWCM01000001">
    <property type="protein sequence ID" value="MYM37963.1"/>
    <property type="molecule type" value="Genomic_DNA"/>
</dbReference>
<organism evidence="3 4">
    <name type="scientific">Duganella qianjiadongensis</name>
    <dbReference type="NCBI Taxonomy" id="2692176"/>
    <lineage>
        <taxon>Bacteria</taxon>
        <taxon>Pseudomonadati</taxon>
        <taxon>Pseudomonadota</taxon>
        <taxon>Betaproteobacteria</taxon>
        <taxon>Burkholderiales</taxon>
        <taxon>Oxalobacteraceae</taxon>
        <taxon>Telluria group</taxon>
        <taxon>Duganella</taxon>
    </lineage>
</organism>
<feature type="chain" id="PRO_5046167511" description="OB-fold nucleic acid binding domain-containing protein" evidence="2">
    <location>
        <begin position="24"/>
        <end position="148"/>
    </location>
</feature>
<feature type="compositionally biased region" description="Basic and acidic residues" evidence="1">
    <location>
        <begin position="137"/>
        <end position="148"/>
    </location>
</feature>
<evidence type="ECO:0000313" key="4">
    <source>
        <dbReference type="Proteomes" id="UP000478090"/>
    </source>
</evidence>
<gene>
    <name evidence="3" type="ORF">GTP27_01305</name>
</gene>
<name>A0ABW9VEC2_9BURK</name>
<feature type="signal peptide" evidence="2">
    <location>
        <begin position="1"/>
        <end position="23"/>
    </location>
</feature>
<evidence type="ECO:0000256" key="2">
    <source>
        <dbReference type="SAM" id="SignalP"/>
    </source>
</evidence>
<comment type="caution">
    <text evidence="3">The sequence shown here is derived from an EMBL/GenBank/DDBJ whole genome shotgun (WGS) entry which is preliminary data.</text>
</comment>
<keyword evidence="2" id="KW-0732">Signal</keyword>
<reference evidence="3 4" key="1">
    <citation type="submission" date="2019-12" db="EMBL/GenBank/DDBJ databases">
        <title>Novel species isolated from a subtropical stream in China.</title>
        <authorList>
            <person name="Lu H."/>
        </authorList>
    </citation>
    <scope>NUCLEOTIDE SEQUENCE [LARGE SCALE GENOMIC DNA]</scope>
    <source>
        <strain evidence="3 4">CY13W</strain>
    </source>
</reference>
<keyword evidence="4" id="KW-1185">Reference proteome</keyword>